<feature type="compositionally biased region" description="Low complexity" evidence="7">
    <location>
        <begin position="1"/>
        <end position="22"/>
    </location>
</feature>
<keyword evidence="12" id="KW-1185">Reference proteome</keyword>
<dbReference type="InterPro" id="IPR000159">
    <property type="entry name" value="RA_dom"/>
</dbReference>
<accession>A0A556UF90</accession>
<evidence type="ECO:0000256" key="2">
    <source>
        <dbReference type="ARBA" id="ARBA00006919"/>
    </source>
</evidence>
<organism evidence="11 12">
    <name type="scientific">Bagarius yarrelli</name>
    <name type="common">Goonch</name>
    <name type="synonym">Bagrus yarrelli</name>
    <dbReference type="NCBI Taxonomy" id="175774"/>
    <lineage>
        <taxon>Eukaryota</taxon>
        <taxon>Metazoa</taxon>
        <taxon>Chordata</taxon>
        <taxon>Craniata</taxon>
        <taxon>Vertebrata</taxon>
        <taxon>Euteleostomi</taxon>
        <taxon>Actinopterygii</taxon>
        <taxon>Neopterygii</taxon>
        <taxon>Teleostei</taxon>
        <taxon>Ostariophysi</taxon>
        <taxon>Siluriformes</taxon>
        <taxon>Sisoridae</taxon>
        <taxon>Sisorinae</taxon>
        <taxon>Bagarius</taxon>
    </lineage>
</organism>
<feature type="region of interest" description="Disordered" evidence="7">
    <location>
        <begin position="610"/>
        <end position="637"/>
    </location>
</feature>
<evidence type="ECO:0000259" key="9">
    <source>
        <dbReference type="PROSITE" id="PS50200"/>
    </source>
</evidence>
<dbReference type="GO" id="GO:0030139">
    <property type="term" value="C:endocytic vesicle"/>
    <property type="evidence" value="ECO:0007669"/>
    <property type="project" value="TreeGrafter"/>
</dbReference>
<dbReference type="PROSITE" id="PS51205">
    <property type="entry name" value="VPS9"/>
    <property type="match status" value="1"/>
</dbReference>
<evidence type="ECO:0000256" key="5">
    <source>
        <dbReference type="ARBA" id="ARBA00022999"/>
    </source>
</evidence>
<feature type="compositionally biased region" description="Basic and acidic residues" evidence="7">
    <location>
        <begin position="403"/>
        <end position="415"/>
    </location>
</feature>
<feature type="compositionally biased region" description="Pro residues" evidence="7">
    <location>
        <begin position="118"/>
        <end position="137"/>
    </location>
</feature>
<dbReference type="InterPro" id="IPR003123">
    <property type="entry name" value="VPS9"/>
</dbReference>
<evidence type="ECO:0000256" key="3">
    <source>
        <dbReference type="ARBA" id="ARBA00022468"/>
    </source>
</evidence>
<dbReference type="Pfam" id="PF00017">
    <property type="entry name" value="SH2"/>
    <property type="match status" value="1"/>
</dbReference>
<evidence type="ECO:0000313" key="11">
    <source>
        <dbReference type="EMBL" id="TSO67440.1"/>
    </source>
</evidence>
<evidence type="ECO:0000256" key="4">
    <source>
        <dbReference type="ARBA" id="ARBA00022490"/>
    </source>
</evidence>
<feature type="region of interest" description="Disordered" evidence="7">
    <location>
        <begin position="1"/>
        <end position="157"/>
    </location>
</feature>
<dbReference type="PROSITE" id="PS50200">
    <property type="entry name" value="RA"/>
    <property type="match status" value="1"/>
</dbReference>
<dbReference type="InterPro" id="IPR029071">
    <property type="entry name" value="Ubiquitin-like_domsf"/>
</dbReference>
<dbReference type="OrthoDB" id="21085at2759"/>
<dbReference type="SUPFAM" id="SSF55550">
    <property type="entry name" value="SH2 domain"/>
    <property type="match status" value="1"/>
</dbReference>
<dbReference type="GO" id="GO:0031267">
    <property type="term" value="F:small GTPase binding"/>
    <property type="evidence" value="ECO:0007669"/>
    <property type="project" value="TreeGrafter"/>
</dbReference>
<feature type="domain" description="VPS9" evidence="10">
    <location>
        <begin position="780"/>
        <end position="920"/>
    </location>
</feature>
<feature type="compositionally biased region" description="Pro residues" evidence="7">
    <location>
        <begin position="56"/>
        <end position="73"/>
    </location>
</feature>
<feature type="compositionally biased region" description="Polar residues" evidence="7">
    <location>
        <begin position="23"/>
        <end position="35"/>
    </location>
</feature>
<dbReference type="EMBL" id="VCAZ01000069">
    <property type="protein sequence ID" value="TSO67440.1"/>
    <property type="molecule type" value="Genomic_DNA"/>
</dbReference>
<feature type="compositionally biased region" description="Low complexity" evidence="7">
    <location>
        <begin position="416"/>
        <end position="427"/>
    </location>
</feature>
<feature type="domain" description="Ras-associating" evidence="9">
    <location>
        <begin position="954"/>
        <end position="1039"/>
    </location>
</feature>
<dbReference type="GO" id="GO:0005829">
    <property type="term" value="C:cytosol"/>
    <property type="evidence" value="ECO:0007669"/>
    <property type="project" value="TreeGrafter"/>
</dbReference>
<dbReference type="FunFam" id="1.20.1050.80:FF:000002">
    <property type="entry name" value="Ras and Rab interactor 2"/>
    <property type="match status" value="1"/>
</dbReference>
<dbReference type="SUPFAM" id="SSF54236">
    <property type="entry name" value="Ubiquitin-like"/>
    <property type="match status" value="1"/>
</dbReference>
<dbReference type="Pfam" id="PF02204">
    <property type="entry name" value="VPS9"/>
    <property type="match status" value="1"/>
</dbReference>
<dbReference type="InterPro" id="IPR045046">
    <property type="entry name" value="Vps9-like"/>
</dbReference>
<dbReference type="InterPro" id="IPR037191">
    <property type="entry name" value="VPS9_dom_sf"/>
</dbReference>
<keyword evidence="3" id="KW-0343">GTPase activation</keyword>
<reference evidence="11 12" key="1">
    <citation type="journal article" date="2019" name="Genome Biol. Evol.">
        <title>Whole-Genome Sequencing of the Giant Devil Catfish, Bagarius yarrelli.</title>
        <authorList>
            <person name="Jiang W."/>
            <person name="Lv Y."/>
            <person name="Cheng L."/>
            <person name="Yang K."/>
            <person name="Chao B."/>
            <person name="Wang X."/>
            <person name="Li Y."/>
            <person name="Pan X."/>
            <person name="You X."/>
            <person name="Zhang Y."/>
            <person name="Yang J."/>
            <person name="Li J."/>
            <person name="Zhang X."/>
            <person name="Liu S."/>
            <person name="Sun C."/>
            <person name="Yang J."/>
            <person name="Shi Q."/>
        </authorList>
    </citation>
    <scope>NUCLEOTIDE SEQUENCE [LARGE SCALE GENOMIC DNA]</scope>
    <source>
        <strain evidence="11">JWS20170419001</strain>
        <tissue evidence="11">Muscle</tissue>
    </source>
</reference>
<dbReference type="PANTHER" id="PTHR23101:SF58">
    <property type="entry name" value="RAS AND RAB INTERACTOR 3"/>
    <property type="match status" value="1"/>
</dbReference>
<feature type="region of interest" description="Disordered" evidence="7">
    <location>
        <begin position="1044"/>
        <end position="1063"/>
    </location>
</feature>
<comment type="similarity">
    <text evidence="2">Belongs to the RIN (Ras interaction/interference) family.</text>
</comment>
<dbReference type="InterPro" id="IPR036860">
    <property type="entry name" value="SH2_dom_sf"/>
</dbReference>
<dbReference type="SMART" id="SM00314">
    <property type="entry name" value="RA"/>
    <property type="match status" value="1"/>
</dbReference>
<dbReference type="AlphaFoldDB" id="A0A556UF90"/>
<dbReference type="SMART" id="SM00167">
    <property type="entry name" value="VPS9"/>
    <property type="match status" value="1"/>
</dbReference>
<gene>
    <name evidence="11" type="ORF">Baya_10167</name>
</gene>
<feature type="domain" description="SH2" evidence="8">
    <location>
        <begin position="172"/>
        <end position="266"/>
    </location>
</feature>
<evidence type="ECO:0000313" key="12">
    <source>
        <dbReference type="Proteomes" id="UP000319801"/>
    </source>
</evidence>
<dbReference type="Gene3D" id="1.20.1050.80">
    <property type="entry name" value="VPS9 domain"/>
    <property type="match status" value="1"/>
</dbReference>
<evidence type="ECO:0000259" key="8">
    <source>
        <dbReference type="PROSITE" id="PS50001"/>
    </source>
</evidence>
<dbReference type="InterPro" id="IPR000980">
    <property type="entry name" value="SH2"/>
</dbReference>
<keyword evidence="5 6" id="KW-0727">SH2 domain</keyword>
<dbReference type="SMART" id="SM00252">
    <property type="entry name" value="SH2"/>
    <property type="match status" value="1"/>
</dbReference>
<proteinExistence type="inferred from homology"/>
<dbReference type="GO" id="GO:0005085">
    <property type="term" value="F:guanyl-nucleotide exchange factor activity"/>
    <property type="evidence" value="ECO:0007669"/>
    <property type="project" value="InterPro"/>
</dbReference>
<evidence type="ECO:0000256" key="1">
    <source>
        <dbReference type="ARBA" id="ARBA00004496"/>
    </source>
</evidence>
<evidence type="ECO:0000259" key="10">
    <source>
        <dbReference type="PROSITE" id="PS51205"/>
    </source>
</evidence>
<dbReference type="GO" id="GO:0005096">
    <property type="term" value="F:GTPase activator activity"/>
    <property type="evidence" value="ECO:0007669"/>
    <property type="project" value="UniProtKB-KW"/>
</dbReference>
<dbReference type="Pfam" id="PF23268">
    <property type="entry name" value="RIN1"/>
    <property type="match status" value="1"/>
</dbReference>
<evidence type="ECO:0000256" key="7">
    <source>
        <dbReference type="SAM" id="MobiDB-lite"/>
    </source>
</evidence>
<dbReference type="PANTHER" id="PTHR23101">
    <property type="entry name" value="RAB GDP/GTP EXCHANGE FACTOR"/>
    <property type="match status" value="1"/>
</dbReference>
<dbReference type="Gene3D" id="3.30.505.10">
    <property type="entry name" value="SH2 domain"/>
    <property type="match status" value="1"/>
</dbReference>
<dbReference type="PROSITE" id="PS50001">
    <property type="entry name" value="SH2"/>
    <property type="match status" value="1"/>
</dbReference>
<comment type="subcellular location">
    <subcellularLocation>
        <location evidence="1">Cytoplasm</location>
    </subcellularLocation>
</comment>
<feature type="compositionally biased region" description="Low complexity" evidence="7">
    <location>
        <begin position="139"/>
        <end position="154"/>
    </location>
</feature>
<feature type="region of interest" description="Disordered" evidence="7">
    <location>
        <begin position="403"/>
        <end position="454"/>
    </location>
</feature>
<protein>
    <submittedName>
        <fullName evidence="11">Ras and Rab interactor 3</fullName>
    </submittedName>
</protein>
<feature type="compositionally biased region" description="Polar residues" evidence="7">
    <location>
        <begin position="429"/>
        <end position="441"/>
    </location>
</feature>
<name>A0A556UF90_BAGYA</name>
<dbReference type="GO" id="GO:0016192">
    <property type="term" value="P:vesicle-mediated transport"/>
    <property type="evidence" value="ECO:0007669"/>
    <property type="project" value="InterPro"/>
</dbReference>
<dbReference type="GO" id="GO:0007165">
    <property type="term" value="P:signal transduction"/>
    <property type="evidence" value="ECO:0007669"/>
    <property type="project" value="InterPro"/>
</dbReference>
<keyword evidence="4" id="KW-0963">Cytoplasm</keyword>
<feature type="compositionally biased region" description="Polar residues" evidence="7">
    <location>
        <begin position="1048"/>
        <end position="1063"/>
    </location>
</feature>
<sequence length="1063" mass="117600">MLSPATPTSAPVVPSPTTLSSVHSNFTSLPTSSAPDQLVDISVPPTSQNPQKSTSPPLPLLPPFPIRKPPSSLPPLSSKHSVISHHKSKAPKPTGPPLPAQQPSAIPKASSTAMLKAPPRPSTKPLSPPLQRPPPPHTSKTPVVQSQPVQTQKSAHPSSSILEKLIKTCPVWLQLGITKERASHILNKELPGIFLVRRDRGQSTMVVSVRLPDQESVPQVQDYSVKEERAMLYLEGSALVFDNIFKLVAFYCVSRDVLPFILKLPLAIIKAIKYEDMEVISALGVEFWGSELNNHTREVSSKFADCNISSGNDHHWYINPILIEEYYSSLPPNSPTPILRSQSLNMPVQVLPKFKRAPPLPPRPITISEDALTRISNKLAKEKSTSEECSLLLLGSPSRVVQKEEGSHCEYEKAEGTLLTTAETETGNKQEAGQISSSEATKQGGGAMSVKSPPVPIRRRISESQPMGEVQLETSKETVCASVATETNKDHSAAVSLICLDDSTMEEWVSGQSAQSKTTPRQDLADQLKVSNGDFTEHKLPATDIKKPSAPVPPPRRKLISASVISQDDTNISKSVTQELSHISSQPTPMFHNTGMNADHPNVSDVSLFAPEGRAPQPDHDSYSTSSTEEEADPTPVSTFVKRTPTVILDRAKQRLSMVNFSTVFTSFMSTDRKLQKRIVELARDGSTYFGNLVRDYRAFTLDTMRRHSSSTEMLQEIRQMMTQLKSYLIQSTELQNLQEPATYSEEKLEIIIEASLYKSVLKPLREAIYNGLRDIHSRAGTLKKLKENQQILLGTTTTELGVTTCVPDSPIMEKIQGKLGSLHQEYSPQKKIDLLLKTCKIIYESMSVGCPGKSHGADDFLPVLMYVLARCNITALLLDVEYMMELMDPALQLGEGSYYLTTTYGALEHIKNYNKQAASKQLSLEIQDSIHRWERRRTLNKARVSNSSIQDFITVSFLEACSNTRTLGVDANTTARDLSAQCAEKFEVQDPDSYYLSVLVDGECRPLAPEELPLAIKSTLHCSEPRKEYYFVFQHGRWTAEEPDKQILQTPETTASQDDNLL</sequence>
<comment type="caution">
    <text evidence="11">The sequence shown here is derived from an EMBL/GenBank/DDBJ whole genome shotgun (WGS) entry which is preliminary data.</text>
</comment>
<dbReference type="Pfam" id="PF00788">
    <property type="entry name" value="RA"/>
    <property type="match status" value="1"/>
</dbReference>
<evidence type="ECO:0000256" key="6">
    <source>
        <dbReference type="PROSITE-ProRule" id="PRU00191"/>
    </source>
</evidence>
<feature type="compositionally biased region" description="Polar residues" evidence="7">
    <location>
        <begin position="101"/>
        <end position="113"/>
    </location>
</feature>
<dbReference type="SUPFAM" id="SSF109993">
    <property type="entry name" value="VPS9 domain"/>
    <property type="match status" value="1"/>
</dbReference>
<dbReference type="Proteomes" id="UP000319801">
    <property type="component" value="Unassembled WGS sequence"/>
</dbReference>